<evidence type="ECO:0000313" key="7">
    <source>
        <dbReference type="EMBL" id="KAK7883195.1"/>
    </source>
</evidence>
<feature type="region of interest" description="Disordered" evidence="4">
    <location>
        <begin position="359"/>
        <end position="452"/>
    </location>
</feature>
<evidence type="ECO:0000256" key="2">
    <source>
        <dbReference type="ARBA" id="ARBA00025821"/>
    </source>
</evidence>
<evidence type="ECO:0008006" key="9">
    <source>
        <dbReference type="Google" id="ProtNLM"/>
    </source>
</evidence>
<dbReference type="Pfam" id="PF02984">
    <property type="entry name" value="Cyclin_C"/>
    <property type="match status" value="1"/>
</dbReference>
<evidence type="ECO:0000259" key="5">
    <source>
        <dbReference type="SMART" id="SM00385"/>
    </source>
</evidence>
<protein>
    <recommendedName>
        <fullName evidence="9">Cyclin N-terminal domain-containing protein</fullName>
    </recommendedName>
</protein>
<dbReference type="SUPFAM" id="SSF47954">
    <property type="entry name" value="Cyclin-like"/>
    <property type="match status" value="2"/>
</dbReference>
<feature type="region of interest" description="Disordered" evidence="4">
    <location>
        <begin position="535"/>
        <end position="557"/>
    </location>
</feature>
<keyword evidence="8" id="KW-1185">Reference proteome</keyword>
<dbReference type="AlphaFoldDB" id="A0AAW0MUC9"/>
<dbReference type="SMART" id="SM01332">
    <property type="entry name" value="Cyclin_C"/>
    <property type="match status" value="1"/>
</dbReference>
<feature type="domain" description="Cyclin-like" evidence="5">
    <location>
        <begin position="117"/>
        <end position="201"/>
    </location>
</feature>
<evidence type="ECO:0000313" key="8">
    <source>
        <dbReference type="Proteomes" id="UP001460270"/>
    </source>
</evidence>
<evidence type="ECO:0000259" key="6">
    <source>
        <dbReference type="SMART" id="SM01332"/>
    </source>
</evidence>
<dbReference type="Pfam" id="PF00134">
    <property type="entry name" value="Cyclin_N"/>
    <property type="match status" value="1"/>
</dbReference>
<dbReference type="GO" id="GO:0045892">
    <property type="term" value="P:negative regulation of DNA-templated transcription"/>
    <property type="evidence" value="ECO:0007669"/>
    <property type="project" value="InterPro"/>
</dbReference>
<feature type="compositionally biased region" description="Basic and acidic residues" evidence="4">
    <location>
        <begin position="391"/>
        <end position="443"/>
    </location>
</feature>
<accession>A0AAW0MUC9</accession>
<dbReference type="GO" id="GO:0005634">
    <property type="term" value="C:nucleus"/>
    <property type="evidence" value="ECO:0007669"/>
    <property type="project" value="TreeGrafter"/>
</dbReference>
<comment type="similarity">
    <text evidence="3">Belongs to the cyclin family.</text>
</comment>
<name>A0AAW0MUC9_9GOBI</name>
<dbReference type="InterPro" id="IPR004367">
    <property type="entry name" value="Cyclin_C-dom"/>
</dbReference>
<dbReference type="EMBL" id="JBBPFD010000021">
    <property type="protein sequence ID" value="KAK7883195.1"/>
    <property type="molecule type" value="Genomic_DNA"/>
</dbReference>
<dbReference type="SMART" id="SM00385">
    <property type="entry name" value="CYCLIN"/>
    <property type="match status" value="2"/>
</dbReference>
<dbReference type="InterPro" id="IPR006671">
    <property type="entry name" value="Cyclin_N"/>
</dbReference>
<keyword evidence="1 3" id="KW-0195">Cyclin</keyword>
<dbReference type="FunFam" id="1.10.472.10:FF:000057">
    <property type="entry name" value="Cyclin N-terminal domain containing 2"/>
    <property type="match status" value="1"/>
</dbReference>
<dbReference type="PANTHER" id="PTHR34648:SF7">
    <property type="entry name" value="SI:CH211-132B12.7"/>
    <property type="match status" value="1"/>
</dbReference>
<dbReference type="InterPro" id="IPR036915">
    <property type="entry name" value="Cyclin-like_sf"/>
</dbReference>
<dbReference type="Pfam" id="PF15800">
    <property type="entry name" value="CiPC"/>
    <property type="match status" value="2"/>
</dbReference>
<comment type="subunit">
    <text evidence="2">Interacts with the CDK1 protein kinase to form a serine/threonine kinase holoenzyme complex also known as maturation promoting factor (MPF). The cyclin subunit imparts substrate specificity to the complex.</text>
</comment>
<evidence type="ECO:0000256" key="1">
    <source>
        <dbReference type="ARBA" id="ARBA00023127"/>
    </source>
</evidence>
<feature type="compositionally biased region" description="Basic and acidic residues" evidence="4">
    <location>
        <begin position="744"/>
        <end position="767"/>
    </location>
</feature>
<evidence type="ECO:0000256" key="4">
    <source>
        <dbReference type="SAM" id="MobiDB-lite"/>
    </source>
</evidence>
<proteinExistence type="inferred from homology"/>
<evidence type="ECO:0000256" key="3">
    <source>
        <dbReference type="RuleBase" id="RU000383"/>
    </source>
</evidence>
<feature type="domain" description="Cyclin C-terminal" evidence="6">
    <location>
        <begin position="210"/>
        <end position="331"/>
    </location>
</feature>
<dbReference type="GO" id="GO:0042754">
    <property type="term" value="P:negative regulation of circadian rhythm"/>
    <property type="evidence" value="ECO:0007669"/>
    <property type="project" value="InterPro"/>
</dbReference>
<organism evidence="7 8">
    <name type="scientific">Mugilogobius chulae</name>
    <name type="common">yellowstripe goby</name>
    <dbReference type="NCBI Taxonomy" id="88201"/>
    <lineage>
        <taxon>Eukaryota</taxon>
        <taxon>Metazoa</taxon>
        <taxon>Chordata</taxon>
        <taxon>Craniata</taxon>
        <taxon>Vertebrata</taxon>
        <taxon>Euteleostomi</taxon>
        <taxon>Actinopterygii</taxon>
        <taxon>Neopterygii</taxon>
        <taxon>Teleostei</taxon>
        <taxon>Neoteleostei</taxon>
        <taxon>Acanthomorphata</taxon>
        <taxon>Gobiaria</taxon>
        <taxon>Gobiiformes</taxon>
        <taxon>Gobioidei</taxon>
        <taxon>Gobiidae</taxon>
        <taxon>Gobionellinae</taxon>
        <taxon>Mugilogobius</taxon>
    </lineage>
</organism>
<dbReference type="CDD" id="cd20542">
    <property type="entry name" value="CYCLIN_CNTD2"/>
    <property type="match status" value="1"/>
</dbReference>
<comment type="caution">
    <text evidence="7">The sequence shown here is derived from an EMBL/GenBank/DDBJ whole genome shotgun (WGS) entry which is preliminary data.</text>
</comment>
<gene>
    <name evidence="7" type="ORF">WMY93_029369</name>
</gene>
<dbReference type="InterPro" id="IPR013763">
    <property type="entry name" value="Cyclin-like_dom"/>
</dbReference>
<dbReference type="Proteomes" id="UP001460270">
    <property type="component" value="Unassembled WGS sequence"/>
</dbReference>
<feature type="domain" description="Cyclin-like" evidence="5">
    <location>
        <begin position="214"/>
        <end position="296"/>
    </location>
</feature>
<feature type="region of interest" description="Disordered" evidence="4">
    <location>
        <begin position="705"/>
        <end position="767"/>
    </location>
</feature>
<reference evidence="8" key="1">
    <citation type="submission" date="2024-04" db="EMBL/GenBank/DDBJ databases">
        <title>Salinicola lusitanus LLJ914,a marine bacterium isolated from the Okinawa Trough.</title>
        <authorList>
            <person name="Li J."/>
        </authorList>
    </citation>
    <scope>NUCLEOTIDE SEQUENCE [LARGE SCALE GENOMIC DNA]</scope>
</reference>
<dbReference type="PANTHER" id="PTHR34648">
    <property type="entry name" value="CLOCK-INTERACTING PACEMAKER"/>
    <property type="match status" value="1"/>
</dbReference>
<dbReference type="InterPro" id="IPR031602">
    <property type="entry name" value="CIPC"/>
</dbReference>
<dbReference type="Gene3D" id="1.10.472.10">
    <property type="entry name" value="Cyclin-like"/>
    <property type="match status" value="2"/>
</dbReference>
<sequence>MAGAGFCDSRPLLDLHQKVDERRALFQPWQCIDEYAEPRMAPLNLQAECRWDALHALVPTLLRCEVELSLQKLNLVWDHTYAWEMFLDMMRSQASYTFSNKDVLSNFTDGTRRILVDWLIKVHEMMHFQDETLYLAMHLLNRSLRLIKVTTANLQLLGMVCLFIAAKKEESLLPEVSDLCYVMDYTYTKQQLLRMERKVLNRLKFDLSFCAPVHFLLLFASVARCSAKMTWMARYLLELTLLEEQCVCFQPVQLAEAALCLARLVLKEPPTPEGEAAWCLVSSLHVGNESALLSIMHTLASAAVVAQEQTFASYIKFSSPETMHVSGHPGLTNASTLALLVSAGGGASARRVHLRFMMPKEQPCSDETSSTTSSKNAKDKSNSSVVQALHEPADANRRGCSEKDSGYSDTSSDFKHTNAKDRSNKKSREATDEFPLKQTEPHKKNSHGNAAVATSTGQLPSLYIIKNMVLEQPHIVQKNGHLLWANGAGANVQSSNPVLLLQPPNVLPPALQPQAPTLCKTTGKTDKPAYLPILNSYPRIAPHPNKKPPDKTSPNAENLNQSKRVCIGIDKGQANASPLIHKICASNSVTASNSASVTPNQLPTSSELNKTSVINTRHRRFANTVQVLKQSGLLDIALRTKELMFQSNVTGREVAQLRQHSDLLCQMASSSNQNASNMASWLNLHRLMSDSGSYPELRDVQGLQQPASPQNVSVIKPPSVNGEGDSEGSQSAAKNYEFSPKQMDGIKESKSEALVEKDARPDSLTKK</sequence>